<dbReference type="Pfam" id="PF07147">
    <property type="entry name" value="PDCD9"/>
    <property type="match status" value="1"/>
</dbReference>
<evidence type="ECO:0000256" key="3">
    <source>
        <dbReference type="ARBA" id="ARBA00023128"/>
    </source>
</evidence>
<proteinExistence type="predicted"/>
<name>A0AAW0IX42_MYOGA</name>
<dbReference type="GO" id="GO:0003735">
    <property type="term" value="F:structural constituent of ribosome"/>
    <property type="evidence" value="ECO:0007669"/>
    <property type="project" value="InterPro"/>
</dbReference>
<evidence type="ECO:0000313" key="6">
    <source>
        <dbReference type="Proteomes" id="UP001488838"/>
    </source>
</evidence>
<dbReference type="EMBL" id="JBBHLL010000085">
    <property type="protein sequence ID" value="KAK7818711.1"/>
    <property type="molecule type" value="Genomic_DNA"/>
</dbReference>
<comment type="subcellular location">
    <subcellularLocation>
        <location evidence="1">Mitochondrion</location>
    </subcellularLocation>
</comment>
<dbReference type="GO" id="GO:0006412">
    <property type="term" value="P:translation"/>
    <property type="evidence" value="ECO:0007669"/>
    <property type="project" value="InterPro"/>
</dbReference>
<evidence type="ECO:0000313" key="5">
    <source>
        <dbReference type="EMBL" id="KAK7818711.1"/>
    </source>
</evidence>
<reference evidence="5 6" key="1">
    <citation type="journal article" date="2023" name="bioRxiv">
        <title>Conserved and derived expression patterns and positive selection on dental genes reveal complex evolutionary context of ever-growing rodent molars.</title>
        <authorList>
            <person name="Calamari Z.T."/>
            <person name="Song A."/>
            <person name="Cohen E."/>
            <person name="Akter M."/>
            <person name="Roy R.D."/>
            <person name="Hallikas O."/>
            <person name="Christensen M.M."/>
            <person name="Li P."/>
            <person name="Marangoni P."/>
            <person name="Jernvall J."/>
            <person name="Klein O.D."/>
        </authorList>
    </citation>
    <scope>NUCLEOTIDE SEQUENCE [LARGE SCALE GENOMIC DNA]</scope>
    <source>
        <strain evidence="5">V071</strain>
    </source>
</reference>
<dbReference type="Proteomes" id="UP001488838">
    <property type="component" value="Unassembled WGS sequence"/>
</dbReference>
<dbReference type="PANTHER" id="PTHR13014">
    <property type="entry name" value="MITOCHONDRIAL 28S RIBOSOMAL PROTEIN S30/P52 PRO-APOTOTIC PROTEIN"/>
    <property type="match status" value="1"/>
</dbReference>
<evidence type="ECO:0000256" key="4">
    <source>
        <dbReference type="ARBA" id="ARBA00023274"/>
    </source>
</evidence>
<keyword evidence="6" id="KW-1185">Reference proteome</keyword>
<keyword evidence="2" id="KW-0689">Ribosomal protein</keyword>
<evidence type="ECO:0008006" key="7">
    <source>
        <dbReference type="Google" id="ProtNLM"/>
    </source>
</evidence>
<dbReference type="GO" id="GO:0005762">
    <property type="term" value="C:mitochondrial large ribosomal subunit"/>
    <property type="evidence" value="ECO:0007669"/>
    <property type="project" value="TreeGrafter"/>
</dbReference>
<dbReference type="AlphaFoldDB" id="A0AAW0IX42"/>
<protein>
    <recommendedName>
        <fullName evidence="7">Mitochondrial ribosomal protein S30</fullName>
    </recommendedName>
</protein>
<gene>
    <name evidence="5" type="ORF">U0070_019255</name>
</gene>
<dbReference type="InterPro" id="IPR010793">
    <property type="entry name" value="Ribosomal_mL37/mL65"/>
</dbReference>
<dbReference type="PANTHER" id="PTHR13014:SF3">
    <property type="entry name" value="LARGE RIBOSOMAL SUBUNIT PROTEIN ML65"/>
    <property type="match status" value="1"/>
</dbReference>
<comment type="caution">
    <text evidence="5">The sequence shown here is derived from an EMBL/GenBank/DDBJ whole genome shotgun (WGS) entry which is preliminary data.</text>
</comment>
<keyword evidence="3" id="KW-0496">Mitochondrion</keyword>
<keyword evidence="4" id="KW-0687">Ribonucleoprotein</keyword>
<evidence type="ECO:0000256" key="2">
    <source>
        <dbReference type="ARBA" id="ARBA00022980"/>
    </source>
</evidence>
<organism evidence="5 6">
    <name type="scientific">Myodes glareolus</name>
    <name type="common">Bank vole</name>
    <name type="synonym">Clethrionomys glareolus</name>
    <dbReference type="NCBI Taxonomy" id="447135"/>
    <lineage>
        <taxon>Eukaryota</taxon>
        <taxon>Metazoa</taxon>
        <taxon>Chordata</taxon>
        <taxon>Craniata</taxon>
        <taxon>Vertebrata</taxon>
        <taxon>Euteleostomi</taxon>
        <taxon>Mammalia</taxon>
        <taxon>Eutheria</taxon>
        <taxon>Euarchontoglires</taxon>
        <taxon>Glires</taxon>
        <taxon>Rodentia</taxon>
        <taxon>Myomorpha</taxon>
        <taxon>Muroidea</taxon>
        <taxon>Cricetidae</taxon>
        <taxon>Arvicolinae</taxon>
        <taxon>Myodes</taxon>
    </lineage>
</organism>
<accession>A0AAW0IX42</accession>
<evidence type="ECO:0000256" key="1">
    <source>
        <dbReference type="ARBA" id="ARBA00004173"/>
    </source>
</evidence>
<sequence>MAAVRCWKLVPRRGLSFHAAAEASASATRVSEPEVTETPVARYPPIVASMTADSKAARLRRVQRWQAAAHAAQTVDEKIRILTKMQFKKYMVYPQTFALNADRWYQGFTKTVFLSGLPPAPAPSRPSLDLAGLRAAVCDCILQEHVYLRRRRRGPPFDHRQALASPVLDLLVETLVNLLAPLNPVLTTAALDYKRPVDFYWQRGEERIPAGHRKGRIDALRYQINDKPHNQIRISKQLPEFVPLDYSIPAEIPVMKCKPDKLPLFKRQYENSIFTGSKTADPRCYGHTQFHLLPDHVNREKLIKQNQAEQVEVVFRANALASLFAWTGAQAVYQGFWSEADVTRPFVSQAVITDGKYFSFFCYQLNTLALTVQADQNNPRKNICWGTQSKPLYETVEDNDVKGFDDDVLLQIVDFLLNKPTEDRTQLSGSQEKGLNPGP</sequence>
<dbReference type="InterPro" id="IPR039982">
    <property type="entry name" value="Ribosomal_mL65"/>
</dbReference>